<protein>
    <submittedName>
        <fullName evidence="1">Ribosomal protein L10a, putative</fullName>
    </submittedName>
</protein>
<dbReference type="Gene3D" id="3.30.190.20">
    <property type="match status" value="1"/>
</dbReference>
<organism evidence="1 2">
    <name type="scientific">Trichomonas vaginalis (strain ATCC PRA-98 / G3)</name>
    <dbReference type="NCBI Taxonomy" id="412133"/>
    <lineage>
        <taxon>Eukaryota</taxon>
        <taxon>Metamonada</taxon>
        <taxon>Parabasalia</taxon>
        <taxon>Trichomonadida</taxon>
        <taxon>Trichomonadidae</taxon>
        <taxon>Trichomonas</taxon>
    </lineage>
</organism>
<dbReference type="OrthoDB" id="2449818at2759"/>
<dbReference type="Proteomes" id="UP000001542">
    <property type="component" value="Unassembled WGS sequence"/>
</dbReference>
<evidence type="ECO:0000313" key="1">
    <source>
        <dbReference type="EMBL" id="EAY09545.1"/>
    </source>
</evidence>
<dbReference type="InterPro" id="IPR023674">
    <property type="entry name" value="Ribosomal_uL1-like"/>
</dbReference>
<gene>
    <name evidence="1" type="ORF">TVAG_276180</name>
</gene>
<sequence>MTERQVFENLTLCTNYVVTLLKKGWQSIGSIVLKSTMGKAHRIY</sequence>
<dbReference type="SMR" id="A2ECP9"/>
<reference evidence="1" key="1">
    <citation type="submission" date="2006-10" db="EMBL/GenBank/DDBJ databases">
        <authorList>
            <person name="Amadeo P."/>
            <person name="Zhao Q."/>
            <person name="Wortman J."/>
            <person name="Fraser-Liggett C."/>
            <person name="Carlton J."/>
        </authorList>
    </citation>
    <scope>NUCLEOTIDE SEQUENCE</scope>
    <source>
        <strain evidence="1">G3</strain>
    </source>
</reference>
<proteinExistence type="predicted"/>
<dbReference type="VEuPathDB" id="TrichDB:TVAG_276180"/>
<dbReference type="InParanoid" id="A2ECP9"/>
<keyword evidence="1" id="KW-0687">Ribonucleoprotein</keyword>
<dbReference type="EMBL" id="DS113355">
    <property type="protein sequence ID" value="EAY09545.1"/>
    <property type="molecule type" value="Genomic_DNA"/>
</dbReference>
<name>A2ECP9_TRIV3</name>
<dbReference type="eggNOG" id="KOG1570">
    <property type="taxonomic scope" value="Eukaryota"/>
</dbReference>
<dbReference type="VEuPathDB" id="TrichDB:TVAGG3_0379630"/>
<accession>A2ECP9</accession>
<dbReference type="SUPFAM" id="SSF56808">
    <property type="entry name" value="Ribosomal protein L1"/>
    <property type="match status" value="1"/>
</dbReference>
<evidence type="ECO:0000313" key="2">
    <source>
        <dbReference type="Proteomes" id="UP000001542"/>
    </source>
</evidence>
<keyword evidence="2" id="KW-1185">Reference proteome</keyword>
<dbReference type="AlphaFoldDB" id="A2ECP9"/>
<dbReference type="GO" id="GO:0005840">
    <property type="term" value="C:ribosome"/>
    <property type="evidence" value="ECO:0007669"/>
    <property type="project" value="UniProtKB-KW"/>
</dbReference>
<reference evidence="1" key="2">
    <citation type="journal article" date="2007" name="Science">
        <title>Draft genome sequence of the sexually transmitted pathogen Trichomonas vaginalis.</title>
        <authorList>
            <person name="Carlton J.M."/>
            <person name="Hirt R.P."/>
            <person name="Silva J.C."/>
            <person name="Delcher A.L."/>
            <person name="Schatz M."/>
            <person name="Zhao Q."/>
            <person name="Wortman J.R."/>
            <person name="Bidwell S.L."/>
            <person name="Alsmark U.C.M."/>
            <person name="Besteiro S."/>
            <person name="Sicheritz-Ponten T."/>
            <person name="Noel C.J."/>
            <person name="Dacks J.B."/>
            <person name="Foster P.G."/>
            <person name="Simillion C."/>
            <person name="Van de Peer Y."/>
            <person name="Miranda-Saavedra D."/>
            <person name="Barton G.J."/>
            <person name="Westrop G.D."/>
            <person name="Mueller S."/>
            <person name="Dessi D."/>
            <person name="Fiori P.L."/>
            <person name="Ren Q."/>
            <person name="Paulsen I."/>
            <person name="Zhang H."/>
            <person name="Bastida-Corcuera F.D."/>
            <person name="Simoes-Barbosa A."/>
            <person name="Brown M.T."/>
            <person name="Hayes R.D."/>
            <person name="Mukherjee M."/>
            <person name="Okumura C.Y."/>
            <person name="Schneider R."/>
            <person name="Smith A.J."/>
            <person name="Vanacova S."/>
            <person name="Villalvazo M."/>
            <person name="Haas B.J."/>
            <person name="Pertea M."/>
            <person name="Feldblyum T.V."/>
            <person name="Utterback T.R."/>
            <person name="Shu C.L."/>
            <person name="Osoegawa K."/>
            <person name="de Jong P.J."/>
            <person name="Hrdy I."/>
            <person name="Horvathova L."/>
            <person name="Zubacova Z."/>
            <person name="Dolezal P."/>
            <person name="Malik S.B."/>
            <person name="Logsdon J.M. Jr."/>
            <person name="Henze K."/>
            <person name="Gupta A."/>
            <person name="Wang C.C."/>
            <person name="Dunne R.L."/>
            <person name="Upcroft J.A."/>
            <person name="Upcroft P."/>
            <person name="White O."/>
            <person name="Salzberg S.L."/>
            <person name="Tang P."/>
            <person name="Chiu C.-H."/>
            <person name="Lee Y.-S."/>
            <person name="Embley T.M."/>
            <person name="Coombs G.H."/>
            <person name="Mottram J.C."/>
            <person name="Tachezy J."/>
            <person name="Fraser-Liggett C.M."/>
            <person name="Johnson P.J."/>
        </authorList>
    </citation>
    <scope>NUCLEOTIDE SEQUENCE [LARGE SCALE GENOMIC DNA]</scope>
    <source>
        <strain evidence="1">G3</strain>
    </source>
</reference>
<keyword evidence="1" id="KW-0689">Ribosomal protein</keyword>
<dbReference type="STRING" id="5722.A2ECP9"/>